<dbReference type="PANTHER" id="PTHR30474">
    <property type="entry name" value="CELL CYCLE PROTEIN"/>
    <property type="match status" value="1"/>
</dbReference>
<feature type="transmembrane region" description="Helical" evidence="6">
    <location>
        <begin position="340"/>
        <end position="361"/>
    </location>
</feature>
<dbReference type="GO" id="GO:0008360">
    <property type="term" value="P:regulation of cell shape"/>
    <property type="evidence" value="ECO:0007669"/>
    <property type="project" value="UniProtKB-KW"/>
</dbReference>
<feature type="transmembrane region" description="Helical" evidence="6">
    <location>
        <begin position="43"/>
        <end position="62"/>
    </location>
</feature>
<evidence type="ECO:0000313" key="8">
    <source>
        <dbReference type="Proteomes" id="UP000824056"/>
    </source>
</evidence>
<dbReference type="Pfam" id="PF01098">
    <property type="entry name" value="FTSW_RODA_SPOVE"/>
    <property type="match status" value="1"/>
</dbReference>
<protein>
    <submittedName>
        <fullName evidence="7">FtsW/RodA/SpoVE family cell cycle protein</fullName>
    </submittedName>
</protein>
<dbReference type="PANTHER" id="PTHR30474:SF3">
    <property type="entry name" value="PEPTIDOGLYCAN GLYCOSYLTRANSFERASE RODA"/>
    <property type="match status" value="1"/>
</dbReference>
<feature type="transmembrane region" description="Helical" evidence="6">
    <location>
        <begin position="120"/>
        <end position="140"/>
    </location>
</feature>
<dbReference type="GO" id="GO:0051301">
    <property type="term" value="P:cell division"/>
    <property type="evidence" value="ECO:0007669"/>
    <property type="project" value="InterPro"/>
</dbReference>
<dbReference type="EMBL" id="DXBG01000260">
    <property type="protein sequence ID" value="HIZ66416.1"/>
    <property type="molecule type" value="Genomic_DNA"/>
</dbReference>
<evidence type="ECO:0000256" key="5">
    <source>
        <dbReference type="ARBA" id="ARBA00023136"/>
    </source>
</evidence>
<feature type="transmembrane region" description="Helical" evidence="6">
    <location>
        <begin position="373"/>
        <end position="394"/>
    </location>
</feature>
<sequence length="445" mass="49864">MLNIIVELSKYLLLILVALYTLESFTVFRYEDDYDKRYILRKQLLLILFLNFTAFVVIFLNTEEVKSIYMFGALIIYIIAVQVLYRLFYKQASILLLNHMCMLLSIGFIMMARLDVDSAFRQLVIVAAASVLAIIIPVMIRKMHFLKKWTWFYAGAGFLMLAAVLVLGANVNGAKINIQIGGFAFQPSEFVKIIFVFFAASRLYKKSATFKDHVITTAVAAAYVLILVLSRDLGSAAVFFVTYVVMLYVATKKPVYLLAGFGSGAGAAVVAYFLFSHVKQRVVAWKDPFSVYQTSGYQIVQGLFAIGTGGWFGMGLCQGSPEMIPFVKQDYMFAAICEELGGLFAICMVLICMSMFLLVVNISLRIKKRFYKLIALGLGTEYAFQVFLTIGGVTKFIPMTGITLPLVSYGGSSALGTIMMLAIIQGLYILREDEDEEFEKQKERI</sequence>
<evidence type="ECO:0000256" key="2">
    <source>
        <dbReference type="ARBA" id="ARBA00022692"/>
    </source>
</evidence>
<dbReference type="InterPro" id="IPR001182">
    <property type="entry name" value="FtsW/RodA"/>
</dbReference>
<keyword evidence="2 6" id="KW-0812">Transmembrane</keyword>
<reference evidence="7" key="1">
    <citation type="journal article" date="2021" name="PeerJ">
        <title>Extensive microbial diversity within the chicken gut microbiome revealed by metagenomics and culture.</title>
        <authorList>
            <person name="Gilroy R."/>
            <person name="Ravi A."/>
            <person name="Getino M."/>
            <person name="Pursley I."/>
            <person name="Horton D.L."/>
            <person name="Alikhan N.F."/>
            <person name="Baker D."/>
            <person name="Gharbi K."/>
            <person name="Hall N."/>
            <person name="Watson M."/>
            <person name="Adriaenssens E.M."/>
            <person name="Foster-Nyarko E."/>
            <person name="Jarju S."/>
            <person name="Secka A."/>
            <person name="Antonio M."/>
            <person name="Oren A."/>
            <person name="Chaudhuri R.R."/>
            <person name="La Ragione R."/>
            <person name="Hildebrand F."/>
            <person name="Pallen M.J."/>
        </authorList>
    </citation>
    <scope>NUCLEOTIDE SEQUENCE</scope>
    <source>
        <strain evidence="7">1068</strain>
    </source>
</reference>
<feature type="transmembrane region" description="Helical" evidence="6">
    <location>
        <begin position="12"/>
        <end position="31"/>
    </location>
</feature>
<dbReference type="GO" id="GO:0015648">
    <property type="term" value="F:lipid-linked peptidoglycan transporter activity"/>
    <property type="evidence" value="ECO:0007669"/>
    <property type="project" value="TreeGrafter"/>
</dbReference>
<evidence type="ECO:0000313" key="7">
    <source>
        <dbReference type="EMBL" id="HIZ66416.1"/>
    </source>
</evidence>
<dbReference type="Proteomes" id="UP000824056">
    <property type="component" value="Unassembled WGS sequence"/>
</dbReference>
<dbReference type="GO" id="GO:0032153">
    <property type="term" value="C:cell division site"/>
    <property type="evidence" value="ECO:0007669"/>
    <property type="project" value="TreeGrafter"/>
</dbReference>
<feature type="transmembrane region" description="Helical" evidence="6">
    <location>
        <begin position="183"/>
        <end position="204"/>
    </location>
</feature>
<evidence type="ECO:0000256" key="3">
    <source>
        <dbReference type="ARBA" id="ARBA00022960"/>
    </source>
</evidence>
<organism evidence="7 8">
    <name type="scientific">Candidatus Blautia pullicola</name>
    <dbReference type="NCBI Taxonomy" id="2838498"/>
    <lineage>
        <taxon>Bacteria</taxon>
        <taxon>Bacillati</taxon>
        <taxon>Bacillota</taxon>
        <taxon>Clostridia</taxon>
        <taxon>Lachnospirales</taxon>
        <taxon>Lachnospiraceae</taxon>
        <taxon>Blautia</taxon>
    </lineage>
</organism>
<accession>A0A9D2FTM2</accession>
<feature type="transmembrane region" description="Helical" evidence="6">
    <location>
        <begin position="406"/>
        <end position="430"/>
    </location>
</feature>
<proteinExistence type="predicted"/>
<name>A0A9D2FTM2_9FIRM</name>
<keyword evidence="4 6" id="KW-1133">Transmembrane helix</keyword>
<evidence type="ECO:0000256" key="6">
    <source>
        <dbReference type="SAM" id="Phobius"/>
    </source>
</evidence>
<reference evidence="7" key="2">
    <citation type="submission" date="2021-04" db="EMBL/GenBank/DDBJ databases">
        <authorList>
            <person name="Gilroy R."/>
        </authorList>
    </citation>
    <scope>NUCLEOTIDE SEQUENCE</scope>
    <source>
        <strain evidence="7">1068</strain>
    </source>
</reference>
<keyword evidence="5 6" id="KW-0472">Membrane</keyword>
<comment type="subcellular location">
    <subcellularLocation>
        <location evidence="1">Membrane</location>
        <topology evidence="1">Multi-pass membrane protein</topology>
    </subcellularLocation>
</comment>
<evidence type="ECO:0000256" key="4">
    <source>
        <dbReference type="ARBA" id="ARBA00022989"/>
    </source>
</evidence>
<gene>
    <name evidence="7" type="ORF">H9809_11065</name>
</gene>
<feature type="transmembrane region" description="Helical" evidence="6">
    <location>
        <begin position="152"/>
        <end position="171"/>
    </location>
</feature>
<feature type="transmembrane region" description="Helical" evidence="6">
    <location>
        <begin position="255"/>
        <end position="275"/>
    </location>
</feature>
<comment type="caution">
    <text evidence="7">The sequence shown here is derived from an EMBL/GenBank/DDBJ whole genome shotgun (WGS) entry which is preliminary data.</text>
</comment>
<feature type="transmembrane region" description="Helical" evidence="6">
    <location>
        <begin position="68"/>
        <end position="88"/>
    </location>
</feature>
<feature type="transmembrane region" description="Helical" evidence="6">
    <location>
        <begin position="296"/>
        <end position="314"/>
    </location>
</feature>
<evidence type="ECO:0000256" key="1">
    <source>
        <dbReference type="ARBA" id="ARBA00004141"/>
    </source>
</evidence>
<feature type="transmembrane region" description="Helical" evidence="6">
    <location>
        <begin position="216"/>
        <end position="249"/>
    </location>
</feature>
<feature type="transmembrane region" description="Helical" evidence="6">
    <location>
        <begin position="95"/>
        <end position="114"/>
    </location>
</feature>
<keyword evidence="3" id="KW-0133">Cell shape</keyword>
<dbReference type="GO" id="GO:0005886">
    <property type="term" value="C:plasma membrane"/>
    <property type="evidence" value="ECO:0007669"/>
    <property type="project" value="TreeGrafter"/>
</dbReference>
<dbReference type="AlphaFoldDB" id="A0A9D2FTM2"/>